<evidence type="ECO:0000256" key="10">
    <source>
        <dbReference type="PIRSR" id="PIRSR639901-2"/>
    </source>
</evidence>
<dbReference type="GO" id="GO:0005886">
    <property type="term" value="C:plasma membrane"/>
    <property type="evidence" value="ECO:0007669"/>
    <property type="project" value="UniProtKB-SubCell"/>
</dbReference>
<dbReference type="UniPathway" id="UPA00958"/>
<feature type="domain" description="Glycosyl transferase family 1" evidence="12">
    <location>
        <begin position="235"/>
        <end position="397"/>
    </location>
</feature>
<protein>
    <recommendedName>
        <fullName evidence="4 11">3-deoxy-D-manno-octulosonic acid transferase</fullName>
        <shortName evidence="11">Kdo transferase</shortName>
        <ecNumber evidence="3 11">2.4.99.12</ecNumber>
    </recommendedName>
    <alternativeName>
        <fullName evidence="7 11">Lipid IV(A) 3-deoxy-D-manno-octulosonic acid transferase</fullName>
    </alternativeName>
</protein>
<dbReference type="InterPro" id="IPR007507">
    <property type="entry name" value="Glycos_transf_N"/>
</dbReference>
<comment type="catalytic activity">
    <reaction evidence="8 11">
        <text>lipid IVA (E. coli) + CMP-3-deoxy-beta-D-manno-octulosonate = alpha-Kdo-(2-&gt;6)-lipid IVA (E. coli) + CMP + H(+)</text>
        <dbReference type="Rhea" id="RHEA:28066"/>
        <dbReference type="ChEBI" id="CHEBI:15378"/>
        <dbReference type="ChEBI" id="CHEBI:58603"/>
        <dbReference type="ChEBI" id="CHEBI:60364"/>
        <dbReference type="ChEBI" id="CHEBI:60377"/>
        <dbReference type="ChEBI" id="CHEBI:85987"/>
        <dbReference type="EC" id="2.4.99.12"/>
    </reaction>
</comment>
<evidence type="ECO:0000256" key="11">
    <source>
        <dbReference type="RuleBase" id="RU365103"/>
    </source>
</evidence>
<dbReference type="SUPFAM" id="SSF53756">
    <property type="entry name" value="UDP-Glycosyltransferase/glycogen phosphorylase"/>
    <property type="match status" value="1"/>
</dbReference>
<feature type="active site" description="Proton acceptor" evidence="9">
    <location>
        <position position="59"/>
    </location>
</feature>
<evidence type="ECO:0000313" key="15">
    <source>
        <dbReference type="Proteomes" id="UP000095039"/>
    </source>
</evidence>
<evidence type="ECO:0000313" key="14">
    <source>
        <dbReference type="EMBL" id="OEE64388.1"/>
    </source>
</evidence>
<dbReference type="GO" id="GO:0009245">
    <property type="term" value="P:lipid A biosynthetic process"/>
    <property type="evidence" value="ECO:0007669"/>
    <property type="project" value="TreeGrafter"/>
</dbReference>
<keyword evidence="11" id="KW-1003">Cell membrane</keyword>
<dbReference type="Gene3D" id="3.40.50.11720">
    <property type="entry name" value="3-Deoxy-D-manno-octulosonic-acid transferase, N-terminal domain"/>
    <property type="match status" value="1"/>
</dbReference>
<keyword evidence="15" id="KW-1185">Reference proteome</keyword>
<dbReference type="NCBIfam" id="NF004388">
    <property type="entry name" value="PRK05749.1-4"/>
    <property type="match status" value="1"/>
</dbReference>
<proteinExistence type="inferred from homology"/>
<dbReference type="PANTHER" id="PTHR42755">
    <property type="entry name" value="3-DEOXY-MANNO-OCTULOSONATE CYTIDYLYLTRANSFERASE"/>
    <property type="match status" value="1"/>
</dbReference>
<feature type="site" description="Transition state stabilizer" evidence="10">
    <location>
        <position position="206"/>
    </location>
</feature>
<reference evidence="14 15" key="1">
    <citation type="journal article" date="2012" name="Science">
        <title>Ecological populations of bacteria act as socially cohesive units of antibiotic production and resistance.</title>
        <authorList>
            <person name="Cordero O.X."/>
            <person name="Wildschutte H."/>
            <person name="Kirkup B."/>
            <person name="Proehl S."/>
            <person name="Ngo L."/>
            <person name="Hussain F."/>
            <person name="Le Roux F."/>
            <person name="Mincer T."/>
            <person name="Polz M.F."/>
        </authorList>
    </citation>
    <scope>NUCLEOTIDE SEQUENCE [LARGE SCALE GENOMIC DNA]</scope>
    <source>
        <strain evidence="14 15">FF-454</strain>
    </source>
</reference>
<evidence type="ECO:0000256" key="8">
    <source>
        <dbReference type="ARBA" id="ARBA00049183"/>
    </source>
</evidence>
<evidence type="ECO:0000256" key="6">
    <source>
        <dbReference type="ARBA" id="ARBA00022679"/>
    </source>
</evidence>
<dbReference type="InterPro" id="IPR001296">
    <property type="entry name" value="Glyco_trans_1"/>
</dbReference>
<dbReference type="GO" id="GO:0030313">
    <property type="term" value="C:cell envelope"/>
    <property type="evidence" value="ECO:0007669"/>
    <property type="project" value="UniProtKB-SubCell"/>
</dbReference>
<keyword evidence="5" id="KW-0472">Membrane</keyword>
<name>A0A1E5CFV0_9GAMM</name>
<evidence type="ECO:0000256" key="3">
    <source>
        <dbReference type="ARBA" id="ARBA00012621"/>
    </source>
</evidence>
<evidence type="ECO:0000259" key="13">
    <source>
        <dbReference type="Pfam" id="PF04413"/>
    </source>
</evidence>
<comment type="pathway">
    <text evidence="2 11">Bacterial outer membrane biogenesis; LPS core biosynthesis.</text>
</comment>
<gene>
    <name evidence="14" type="ORF">A1OK_00285</name>
</gene>
<evidence type="ECO:0000256" key="4">
    <source>
        <dbReference type="ARBA" id="ARBA00019077"/>
    </source>
</evidence>
<dbReference type="Pfam" id="PF00534">
    <property type="entry name" value="Glycos_transf_1"/>
    <property type="match status" value="1"/>
</dbReference>
<sequence length="424" mass="46464">MRLLYTLLLFIAAPFLLLGLYRAKDGKPRVGKRWVEHFGRTPALVGQRPIWIHAVSVGEVIAAKPIILALRKTYPDASILVTTTTTTGAAIASKLGEGIEHRYMPIDFGFAVSGFLKRMNPKIMLIMETELWPNTLTAVKQAGIPIIVMNARLSEKSMRGYQRVQPLFNLLSNNIDHILCQFKDDADRFIQLGVNSQHVSVSGSVKFDLPEFDESNHAVVALKQALKQRPVWVAASTHPGEDEILLDAHQALLAKQPDALLVLVPRHPERFGDVAALIEQKGFSLSRRSQSQPINDNTQVYLGDTMGEMMTLLATSTVTFMAGSLMGEKLGGHNLLEPASLGKPQITGPSYFNFQVIGDQLIEAGACEVQEAPSDIANALLGFMNNPEKCQQAGEAALNVVERNRGAVAKTLEAIAPWIDAQKQ</sequence>
<keyword evidence="11" id="KW-0448">Lipopolysaccharide biosynthesis</keyword>
<feature type="site" description="Transition state stabilizer" evidence="10">
    <location>
        <position position="128"/>
    </location>
</feature>
<keyword evidence="6 11" id="KW-0808">Transferase</keyword>
<evidence type="ECO:0000256" key="7">
    <source>
        <dbReference type="ARBA" id="ARBA00031445"/>
    </source>
</evidence>
<evidence type="ECO:0000256" key="2">
    <source>
        <dbReference type="ARBA" id="ARBA00004713"/>
    </source>
</evidence>
<dbReference type="Proteomes" id="UP000095039">
    <property type="component" value="Unassembled WGS sequence"/>
</dbReference>
<keyword evidence="5" id="KW-0997">Cell inner membrane</keyword>
<evidence type="ECO:0000256" key="9">
    <source>
        <dbReference type="PIRSR" id="PIRSR639901-1"/>
    </source>
</evidence>
<dbReference type="RefSeq" id="WP_016961900.1">
    <property type="nucleotide sequence ID" value="NZ_AJWN02000002.1"/>
</dbReference>
<dbReference type="InterPro" id="IPR039901">
    <property type="entry name" value="Kdotransferase"/>
</dbReference>
<dbReference type="PANTHER" id="PTHR42755:SF1">
    <property type="entry name" value="3-DEOXY-D-MANNO-OCTULOSONIC ACID TRANSFERASE, MITOCHONDRIAL-RELATED"/>
    <property type="match status" value="1"/>
</dbReference>
<organism evidence="14 15">
    <name type="scientific">Enterovibrio norvegicus FF-454</name>
    <dbReference type="NCBI Taxonomy" id="1185651"/>
    <lineage>
        <taxon>Bacteria</taxon>
        <taxon>Pseudomonadati</taxon>
        <taxon>Pseudomonadota</taxon>
        <taxon>Gammaproteobacteria</taxon>
        <taxon>Vibrionales</taxon>
        <taxon>Vibrionaceae</taxon>
        <taxon>Enterovibrio</taxon>
    </lineage>
</organism>
<feature type="domain" description="3-deoxy-D-manno-octulosonic-acid transferase N-terminal" evidence="13">
    <location>
        <begin position="32"/>
        <end position="208"/>
    </location>
</feature>
<dbReference type="AlphaFoldDB" id="A0A1E5CFV0"/>
<evidence type="ECO:0000256" key="1">
    <source>
        <dbReference type="ARBA" id="ARBA00004196"/>
    </source>
</evidence>
<dbReference type="GO" id="GO:0043842">
    <property type="term" value="F:Kdo transferase activity"/>
    <property type="evidence" value="ECO:0007669"/>
    <property type="project" value="UniProtKB-EC"/>
</dbReference>
<evidence type="ECO:0000259" key="12">
    <source>
        <dbReference type="Pfam" id="PF00534"/>
    </source>
</evidence>
<dbReference type="Pfam" id="PF04413">
    <property type="entry name" value="Glycos_transf_N"/>
    <property type="match status" value="1"/>
</dbReference>
<dbReference type="GO" id="GO:0009244">
    <property type="term" value="P:lipopolysaccharide core region biosynthetic process"/>
    <property type="evidence" value="ECO:0007669"/>
    <property type="project" value="UniProtKB-UniRule"/>
</dbReference>
<accession>A0A1E5CFV0</accession>
<dbReference type="InterPro" id="IPR038107">
    <property type="entry name" value="Glycos_transf_N_sf"/>
</dbReference>
<dbReference type="EC" id="2.4.99.12" evidence="3 11"/>
<dbReference type="EMBL" id="AJWN02000002">
    <property type="protein sequence ID" value="OEE64388.1"/>
    <property type="molecule type" value="Genomic_DNA"/>
</dbReference>
<evidence type="ECO:0000256" key="5">
    <source>
        <dbReference type="ARBA" id="ARBA00022519"/>
    </source>
</evidence>
<comment type="function">
    <text evidence="11">Involved in lipopolysaccharide (LPS) biosynthesis. Catalyzes the transfer of 3-deoxy-D-manno-octulosonate (Kdo) residue(s) from CMP-Kdo to lipid IV(A), the tetraacyldisaccharide-1,4'-bisphosphate precursor of lipid A.</text>
</comment>
<dbReference type="Gene3D" id="3.40.50.2000">
    <property type="entry name" value="Glycogen Phosphorylase B"/>
    <property type="match status" value="1"/>
</dbReference>
<dbReference type="FunFam" id="3.40.50.11720:FF:000001">
    <property type="entry name" value="3-deoxy-D-manno-octulosonic acid transferase"/>
    <property type="match status" value="1"/>
</dbReference>
<comment type="similarity">
    <text evidence="11">Belongs to the glycosyltransferase group 1 family.</text>
</comment>
<comment type="caution">
    <text evidence="14">The sequence shown here is derived from an EMBL/GenBank/DDBJ whole genome shotgun (WGS) entry which is preliminary data.</text>
</comment>
<comment type="subcellular location">
    <subcellularLocation>
        <location evidence="1">Cell envelope</location>
    </subcellularLocation>
    <subcellularLocation>
        <location evidence="11">Cell membrane</location>
    </subcellularLocation>
</comment>